<keyword evidence="3" id="KW-1185">Reference proteome</keyword>
<comment type="caution">
    <text evidence="2">The sequence shown here is derived from an EMBL/GenBank/DDBJ whole genome shotgun (WGS) entry which is preliminary data.</text>
</comment>
<dbReference type="AlphaFoldDB" id="A0A834J8N3"/>
<organism evidence="2 3">
    <name type="scientific">Vespula germanica</name>
    <name type="common">German yellow jacket</name>
    <name type="synonym">Paravespula germanica</name>
    <dbReference type="NCBI Taxonomy" id="30212"/>
    <lineage>
        <taxon>Eukaryota</taxon>
        <taxon>Metazoa</taxon>
        <taxon>Ecdysozoa</taxon>
        <taxon>Arthropoda</taxon>
        <taxon>Hexapoda</taxon>
        <taxon>Insecta</taxon>
        <taxon>Pterygota</taxon>
        <taxon>Neoptera</taxon>
        <taxon>Endopterygota</taxon>
        <taxon>Hymenoptera</taxon>
        <taxon>Apocrita</taxon>
        <taxon>Aculeata</taxon>
        <taxon>Vespoidea</taxon>
        <taxon>Vespidae</taxon>
        <taxon>Vespinae</taxon>
        <taxon>Vespula</taxon>
    </lineage>
</organism>
<evidence type="ECO:0000313" key="2">
    <source>
        <dbReference type="EMBL" id="KAF7382454.1"/>
    </source>
</evidence>
<feature type="compositionally biased region" description="Basic and acidic residues" evidence="1">
    <location>
        <begin position="63"/>
        <end position="72"/>
    </location>
</feature>
<gene>
    <name evidence="2" type="ORF">HZH68_015373</name>
</gene>
<sequence length="72" mass="7888">MGFSRDAIRSCSHTWENMEDTVAVNGVVDVNGVKDVNVATDRIYYELDGEGDADSSTTPGHNVDQRGRKSNK</sequence>
<feature type="region of interest" description="Disordered" evidence="1">
    <location>
        <begin position="48"/>
        <end position="72"/>
    </location>
</feature>
<dbReference type="Proteomes" id="UP000617340">
    <property type="component" value="Unassembled WGS sequence"/>
</dbReference>
<evidence type="ECO:0000256" key="1">
    <source>
        <dbReference type="SAM" id="MobiDB-lite"/>
    </source>
</evidence>
<protein>
    <submittedName>
        <fullName evidence="2">Uncharacterized protein</fullName>
    </submittedName>
</protein>
<dbReference type="EMBL" id="JACSDZ010000020">
    <property type="protein sequence ID" value="KAF7382454.1"/>
    <property type="molecule type" value="Genomic_DNA"/>
</dbReference>
<accession>A0A834J8N3</accession>
<name>A0A834J8N3_VESGE</name>
<evidence type="ECO:0000313" key="3">
    <source>
        <dbReference type="Proteomes" id="UP000617340"/>
    </source>
</evidence>
<reference evidence="2" key="1">
    <citation type="journal article" date="2020" name="G3 (Bethesda)">
        <title>High-Quality Assemblies for Three Invasive Social Wasps from the &lt;i&gt;Vespula&lt;/i&gt; Genus.</title>
        <authorList>
            <person name="Harrop T.W.R."/>
            <person name="Guhlin J."/>
            <person name="McLaughlin G.M."/>
            <person name="Permina E."/>
            <person name="Stockwell P."/>
            <person name="Gilligan J."/>
            <person name="Le Lec M.F."/>
            <person name="Gruber M.A.M."/>
            <person name="Quinn O."/>
            <person name="Lovegrove M."/>
            <person name="Duncan E.J."/>
            <person name="Remnant E.J."/>
            <person name="Van Eeckhoven J."/>
            <person name="Graham B."/>
            <person name="Knapp R.A."/>
            <person name="Langford K.W."/>
            <person name="Kronenberg Z."/>
            <person name="Press M.O."/>
            <person name="Eacker S.M."/>
            <person name="Wilson-Rankin E.E."/>
            <person name="Purcell J."/>
            <person name="Lester P.J."/>
            <person name="Dearden P.K."/>
        </authorList>
    </citation>
    <scope>NUCLEOTIDE SEQUENCE</scope>
    <source>
        <strain evidence="2">Linc-1</strain>
    </source>
</reference>
<proteinExistence type="predicted"/>